<dbReference type="PANTHER" id="PTHR24223">
    <property type="entry name" value="ATP-BINDING CASSETTE SUB-FAMILY C"/>
    <property type="match status" value="1"/>
</dbReference>
<evidence type="ECO:0000256" key="1">
    <source>
        <dbReference type="ARBA" id="ARBA00001971"/>
    </source>
</evidence>
<evidence type="ECO:0000256" key="2">
    <source>
        <dbReference type="ARBA" id="ARBA00009726"/>
    </source>
</evidence>
<evidence type="ECO:0000256" key="15">
    <source>
        <dbReference type="ARBA" id="ARBA00023136"/>
    </source>
</evidence>
<evidence type="ECO:0000256" key="16">
    <source>
        <dbReference type="ARBA" id="ARBA00034018"/>
    </source>
</evidence>
<dbReference type="InterPro" id="IPR017972">
    <property type="entry name" value="Cyt_P450_CS"/>
</dbReference>
<evidence type="ECO:0000256" key="17">
    <source>
        <dbReference type="PIRSR" id="PIRSR602401-1"/>
    </source>
</evidence>
<evidence type="ECO:0000256" key="12">
    <source>
        <dbReference type="ARBA" id="ARBA00023002"/>
    </source>
</evidence>
<evidence type="ECO:0000256" key="11">
    <source>
        <dbReference type="ARBA" id="ARBA00022989"/>
    </source>
</evidence>
<evidence type="ECO:0000256" key="14">
    <source>
        <dbReference type="ARBA" id="ARBA00023033"/>
    </source>
</evidence>
<dbReference type="GO" id="GO:0016887">
    <property type="term" value="F:ATP hydrolysis activity"/>
    <property type="evidence" value="ECO:0007669"/>
    <property type="project" value="InterPro"/>
</dbReference>
<dbReference type="EMBL" id="KK914353">
    <property type="protein sequence ID" value="KDP39250.1"/>
    <property type="molecule type" value="Genomic_DNA"/>
</dbReference>
<keyword evidence="12" id="KW-0560">Oxidoreductase</keyword>
<keyword evidence="7" id="KW-0812">Transmembrane</keyword>
<dbReference type="GO" id="GO:0008559">
    <property type="term" value="F:ABC-type xenobiotic transporter activity"/>
    <property type="evidence" value="ECO:0007669"/>
    <property type="project" value="UniProtKB-EC"/>
</dbReference>
<keyword evidence="11" id="KW-1133">Transmembrane helix</keyword>
<protein>
    <recommendedName>
        <fullName evidence="4">ABC-type xenobiotic transporter</fullName>
        <ecNumber evidence="4">7.6.2.2</ecNumber>
    </recommendedName>
</protein>
<evidence type="ECO:0000256" key="13">
    <source>
        <dbReference type="ARBA" id="ARBA00023004"/>
    </source>
</evidence>
<keyword evidence="14" id="KW-0503">Monooxygenase</keyword>
<dbReference type="CDD" id="cd03244">
    <property type="entry name" value="ABCC_MRP_domain2"/>
    <property type="match status" value="1"/>
</dbReference>
<dbReference type="Proteomes" id="UP000027138">
    <property type="component" value="Unassembled WGS sequence"/>
</dbReference>
<dbReference type="InterPro" id="IPR050173">
    <property type="entry name" value="ABC_transporter_C-like"/>
</dbReference>
<comment type="similarity">
    <text evidence="2">Belongs to the ABC transporter superfamily. ABCC family. Conjugate transporter (TC 3.A.1.208) subfamily.</text>
</comment>
<evidence type="ECO:0000256" key="10">
    <source>
        <dbReference type="ARBA" id="ARBA00022840"/>
    </source>
</evidence>
<keyword evidence="13 17" id="KW-0408">Iron</keyword>
<dbReference type="STRING" id="180498.A0A067L444"/>
<dbReference type="Gene3D" id="3.40.50.300">
    <property type="entry name" value="P-loop containing nucleotide triphosphate hydrolases"/>
    <property type="match status" value="1"/>
</dbReference>
<comment type="catalytic activity">
    <reaction evidence="16">
        <text>ATP + H2O + xenobioticSide 1 = ADP + phosphate + xenobioticSide 2.</text>
        <dbReference type="EC" id="7.6.2.2"/>
    </reaction>
</comment>
<evidence type="ECO:0000256" key="6">
    <source>
        <dbReference type="ARBA" id="ARBA00022617"/>
    </source>
</evidence>
<dbReference type="InterPro" id="IPR027417">
    <property type="entry name" value="P-loop_NTPase"/>
</dbReference>
<reference evidence="19 20" key="1">
    <citation type="journal article" date="2014" name="PLoS ONE">
        <title>Global Analysis of Gene Expression Profiles in Physic Nut (Jatropha curcas L.) Seedlings Exposed to Salt Stress.</title>
        <authorList>
            <person name="Zhang L."/>
            <person name="Zhang C."/>
            <person name="Wu P."/>
            <person name="Chen Y."/>
            <person name="Li M."/>
            <person name="Jiang H."/>
            <person name="Wu G."/>
        </authorList>
    </citation>
    <scope>NUCLEOTIDE SEQUENCE [LARGE SCALE GENOMIC DNA]</scope>
    <source>
        <strain evidence="20">cv. GZQX0401</strain>
        <tissue evidence="19">Young leaves</tissue>
    </source>
</reference>
<keyword evidence="8 17" id="KW-0479">Metal-binding</keyword>
<evidence type="ECO:0000259" key="18">
    <source>
        <dbReference type="PROSITE" id="PS50893"/>
    </source>
</evidence>
<comment type="similarity">
    <text evidence="3">Belongs to the cytochrome P450 family.</text>
</comment>
<dbReference type="AlphaFoldDB" id="A0A067L444"/>
<dbReference type="FunFam" id="1.10.630.10:FF:000126">
    <property type="entry name" value="Predicted protein"/>
    <property type="match status" value="1"/>
</dbReference>
<dbReference type="InterPro" id="IPR036396">
    <property type="entry name" value="Cyt_P450_sf"/>
</dbReference>
<keyword evidence="5" id="KW-0813">Transport</keyword>
<dbReference type="GO" id="GO:0016705">
    <property type="term" value="F:oxidoreductase activity, acting on paired donors, with incorporation or reduction of molecular oxygen"/>
    <property type="evidence" value="ECO:0007669"/>
    <property type="project" value="InterPro"/>
</dbReference>
<sequence length="457" mass="51567">MSLKFTFSFCFSIFKAIAGLAVTYGLNLNVLQAMVIWNICSLENEMISVERILQYMSTPSEPPLVVDENRPDPSWPSHGEVDICNLQVRYTPHMPLVLRGLTCTFPGGKKTGIVGRTGSGKSTLIQTIFRIVEPAAGQIVIDGINISLIGLHNLRSRISIIPQDPTMFEGTVRSNLDPLEEYTDDQIWEALDKCQLGDEVRKKEEKLDSTVTENGENWSMGQRQLVCLGRVLLKRSKVLILDEATASDMFSAGSETSSTTVEWAMSEMLKNPRILEKAQNEVRQVYKNKGTVDETNIHELKYLNSIIKETLRLHPPLPLIPRESRARVEIIGYVIPIKTKVLVNAWAIGRDPKNWTEPEIFCPERFLDNAISYKGTDFEFIPFGSGRRICPGISFALPNIELPLAQLLYHFDWKLGNGMKNEDLDMTEGYGLTIRRKQDLFLVPIHPVNSEINRSSN</sequence>
<dbReference type="GO" id="GO:0004497">
    <property type="term" value="F:monooxygenase activity"/>
    <property type="evidence" value="ECO:0007669"/>
    <property type="project" value="UniProtKB-KW"/>
</dbReference>
<keyword evidence="15" id="KW-0472">Membrane</keyword>
<evidence type="ECO:0000256" key="8">
    <source>
        <dbReference type="ARBA" id="ARBA00022723"/>
    </source>
</evidence>
<dbReference type="InterPro" id="IPR001128">
    <property type="entry name" value="Cyt_P450"/>
</dbReference>
<dbReference type="PROSITE" id="PS50893">
    <property type="entry name" value="ABC_TRANSPORTER_2"/>
    <property type="match status" value="1"/>
</dbReference>
<dbReference type="PROSITE" id="PS00086">
    <property type="entry name" value="CYTOCHROME_P450"/>
    <property type="match status" value="1"/>
</dbReference>
<dbReference type="InterPro" id="IPR003593">
    <property type="entry name" value="AAA+_ATPase"/>
</dbReference>
<proteinExistence type="inferred from homology"/>
<dbReference type="SUPFAM" id="SSF52540">
    <property type="entry name" value="P-loop containing nucleoside triphosphate hydrolases"/>
    <property type="match status" value="1"/>
</dbReference>
<dbReference type="GO" id="GO:0016020">
    <property type="term" value="C:membrane"/>
    <property type="evidence" value="ECO:0007669"/>
    <property type="project" value="TreeGrafter"/>
</dbReference>
<comment type="cofactor">
    <cofactor evidence="1 17">
        <name>heme</name>
        <dbReference type="ChEBI" id="CHEBI:30413"/>
    </cofactor>
</comment>
<dbReference type="InterPro" id="IPR003439">
    <property type="entry name" value="ABC_transporter-like_ATP-bd"/>
</dbReference>
<name>A0A067L444_JATCU</name>
<gene>
    <name evidence="19" type="ORF">JCGZ_01007</name>
</gene>
<dbReference type="PRINTS" id="PR00385">
    <property type="entry name" value="P450"/>
</dbReference>
<evidence type="ECO:0000313" key="19">
    <source>
        <dbReference type="EMBL" id="KDP39250.1"/>
    </source>
</evidence>
<dbReference type="PRINTS" id="PR00463">
    <property type="entry name" value="EP450I"/>
</dbReference>
<keyword evidence="20" id="KW-1185">Reference proteome</keyword>
<dbReference type="GO" id="GO:0005506">
    <property type="term" value="F:iron ion binding"/>
    <property type="evidence" value="ECO:0007669"/>
    <property type="project" value="InterPro"/>
</dbReference>
<evidence type="ECO:0000256" key="5">
    <source>
        <dbReference type="ARBA" id="ARBA00022448"/>
    </source>
</evidence>
<evidence type="ECO:0000256" key="9">
    <source>
        <dbReference type="ARBA" id="ARBA00022741"/>
    </source>
</evidence>
<evidence type="ECO:0000256" key="7">
    <source>
        <dbReference type="ARBA" id="ARBA00022692"/>
    </source>
</evidence>
<dbReference type="Pfam" id="PF00067">
    <property type="entry name" value="p450"/>
    <property type="match status" value="1"/>
</dbReference>
<dbReference type="InterPro" id="IPR002401">
    <property type="entry name" value="Cyt_P450_E_grp-I"/>
</dbReference>
<evidence type="ECO:0000256" key="3">
    <source>
        <dbReference type="ARBA" id="ARBA00010617"/>
    </source>
</evidence>
<feature type="binding site" description="axial binding residue" evidence="17">
    <location>
        <position position="390"/>
    </location>
    <ligand>
        <name>heme</name>
        <dbReference type="ChEBI" id="CHEBI:30413"/>
    </ligand>
    <ligandPart>
        <name>Fe</name>
        <dbReference type="ChEBI" id="CHEBI:18248"/>
    </ligandPart>
</feature>
<keyword evidence="10" id="KW-0067">ATP-binding</keyword>
<dbReference type="SMART" id="SM00382">
    <property type="entry name" value="AAA"/>
    <property type="match status" value="1"/>
</dbReference>
<keyword evidence="9" id="KW-0547">Nucleotide-binding</keyword>
<dbReference type="SUPFAM" id="SSF48264">
    <property type="entry name" value="Cytochrome P450"/>
    <property type="match status" value="1"/>
</dbReference>
<dbReference type="OrthoDB" id="6500128at2759"/>
<dbReference type="PANTHER" id="PTHR24223:SF181">
    <property type="entry name" value="ABC TRANSPORTER C FAMILY MEMBER 3"/>
    <property type="match status" value="1"/>
</dbReference>
<evidence type="ECO:0000313" key="20">
    <source>
        <dbReference type="Proteomes" id="UP000027138"/>
    </source>
</evidence>
<dbReference type="EC" id="7.6.2.2" evidence="4"/>
<dbReference type="GO" id="GO:0020037">
    <property type="term" value="F:heme binding"/>
    <property type="evidence" value="ECO:0007669"/>
    <property type="project" value="InterPro"/>
</dbReference>
<evidence type="ECO:0000256" key="4">
    <source>
        <dbReference type="ARBA" id="ARBA00012191"/>
    </source>
</evidence>
<dbReference type="FunFam" id="3.40.50.300:FF:000630">
    <property type="entry name" value="ATP-binding cassette (ABC) transporter, putative"/>
    <property type="match status" value="1"/>
</dbReference>
<feature type="domain" description="ABC transporter" evidence="18">
    <location>
        <begin position="81"/>
        <end position="319"/>
    </location>
</feature>
<dbReference type="Gene3D" id="1.10.630.10">
    <property type="entry name" value="Cytochrome P450"/>
    <property type="match status" value="1"/>
</dbReference>
<accession>A0A067L444</accession>
<dbReference type="GO" id="GO:0005524">
    <property type="term" value="F:ATP binding"/>
    <property type="evidence" value="ECO:0007669"/>
    <property type="project" value="UniProtKB-KW"/>
</dbReference>
<organism evidence="19 20">
    <name type="scientific">Jatropha curcas</name>
    <name type="common">Barbados nut</name>
    <dbReference type="NCBI Taxonomy" id="180498"/>
    <lineage>
        <taxon>Eukaryota</taxon>
        <taxon>Viridiplantae</taxon>
        <taxon>Streptophyta</taxon>
        <taxon>Embryophyta</taxon>
        <taxon>Tracheophyta</taxon>
        <taxon>Spermatophyta</taxon>
        <taxon>Magnoliopsida</taxon>
        <taxon>eudicotyledons</taxon>
        <taxon>Gunneridae</taxon>
        <taxon>Pentapetalae</taxon>
        <taxon>rosids</taxon>
        <taxon>fabids</taxon>
        <taxon>Malpighiales</taxon>
        <taxon>Euphorbiaceae</taxon>
        <taxon>Crotonoideae</taxon>
        <taxon>Jatropheae</taxon>
        <taxon>Jatropha</taxon>
    </lineage>
</organism>
<keyword evidence="6 17" id="KW-0349">Heme</keyword>